<dbReference type="Pfam" id="PF11374">
    <property type="entry name" value="DUF3176"/>
    <property type="match status" value="1"/>
</dbReference>
<dbReference type="PANTHER" id="PTHR35394">
    <property type="entry name" value="DUF3176 DOMAIN-CONTAINING PROTEIN"/>
    <property type="match status" value="1"/>
</dbReference>
<evidence type="ECO:0000256" key="2">
    <source>
        <dbReference type="SAM" id="Phobius"/>
    </source>
</evidence>
<evidence type="ECO:0000313" key="3">
    <source>
        <dbReference type="EMBL" id="RFN55610.1"/>
    </source>
</evidence>
<feature type="transmembrane region" description="Helical" evidence="2">
    <location>
        <begin position="106"/>
        <end position="127"/>
    </location>
</feature>
<dbReference type="InterPro" id="IPR021514">
    <property type="entry name" value="DUF3176"/>
</dbReference>
<feature type="transmembrane region" description="Helical" evidence="2">
    <location>
        <begin position="635"/>
        <end position="659"/>
    </location>
</feature>
<feature type="region of interest" description="Disordered" evidence="1">
    <location>
        <begin position="28"/>
        <end position="62"/>
    </location>
</feature>
<keyword evidence="2" id="KW-0472">Membrane</keyword>
<evidence type="ECO:0000256" key="1">
    <source>
        <dbReference type="SAM" id="MobiDB-lite"/>
    </source>
</evidence>
<proteinExistence type="predicted"/>
<reference evidence="3 4" key="1">
    <citation type="journal article" date="2018" name="PLoS Pathog.">
        <title>Evolution of structural diversity of trichothecenes, a family of toxins produced by plant pathogenic and entomopathogenic fungi.</title>
        <authorList>
            <person name="Proctor R.H."/>
            <person name="McCormick S.P."/>
            <person name="Kim H.S."/>
            <person name="Cardoza R.E."/>
            <person name="Stanley A.M."/>
            <person name="Lindo L."/>
            <person name="Kelly A."/>
            <person name="Brown D.W."/>
            <person name="Lee T."/>
            <person name="Vaughan M.M."/>
            <person name="Alexander N.J."/>
            <person name="Busman M."/>
            <person name="Gutierrez S."/>
        </authorList>
    </citation>
    <scope>NUCLEOTIDE SEQUENCE [LARGE SCALE GENOMIC DNA]</scope>
    <source>
        <strain evidence="3 4">NRRL 13405</strain>
    </source>
</reference>
<gene>
    <name evidence="3" type="ORF">FIE12Z_68</name>
</gene>
<accession>A0A395N6U9</accession>
<dbReference type="PANTHER" id="PTHR35394:SF5">
    <property type="entry name" value="DUF3176 DOMAIN-CONTAINING PROTEIN"/>
    <property type="match status" value="1"/>
</dbReference>
<keyword evidence="2" id="KW-1133">Transmembrane helix</keyword>
<keyword evidence="4" id="KW-1185">Reference proteome</keyword>
<sequence>MPTSQTPDEPNSSQIELLLVGSHQSTTIASSSQRYKNQDRIEANQPLIDGAKNASDDQPDDHRETGIVIRKALVSSSSKVKNKKDKDTDTEKHFPEHACWIWRWELLQLLIASGLFAAICIVLYIYSGKELPEWKNLGITLNTLVSIIATFFRASIAIISSEVLAQLKWEWLSSSFRPMPDVQMFDTATRGIIGSLRLLPAIALRQPFTLEAILISFLSLGIGSFTQQSIQTYQCLQLVHLGSPPSITIANSLSWSDFAQLTQDGGYGLNAKMSLAMKDAIIQARNISTLYSCPTGYCNFTTFPEYSSQGLIRRMSHASLGICSDCTNIDELVRPHERDGKKTAIYSLPTDESKNGSRIVLGGQDGVKDTHMSVHTTRNLDWTRKNATTAFLNRARWSISNITLLATQDDRAVDVAAAACILYPCIRYYTAAIKSFQLSENMVWEVPLRAQSPEKIWSAKAESFGYDWKGVMQPCLVDGKRRALSDIPSTKDDFTRVYFHQDDWAEQSIDEPPGFVNITAPTECVMKFPGNLGLAFETEIEATFNFNCTPGDDASGELSCRTDSAMENSYPAPLSSLLKNNRTSGAIKNALKSMATRITQEMRQVSKDPYSDSKHIQVTGNASENRFCVQIAWKWLIFPGALLGLCALLLFAVIFRFGLSKKRRVWKSSVLPLLLRDYPGLERMDLKEIEQVAEGFEAKMQRPLD</sequence>
<dbReference type="STRING" id="2594813.A0A395N6U9"/>
<feature type="transmembrane region" description="Helical" evidence="2">
    <location>
        <begin position="139"/>
        <end position="159"/>
    </location>
</feature>
<dbReference type="AlphaFoldDB" id="A0A395N6U9"/>
<comment type="caution">
    <text evidence="3">The sequence shown here is derived from an EMBL/GenBank/DDBJ whole genome shotgun (WGS) entry which is preliminary data.</text>
</comment>
<name>A0A395N6U9_9HYPO</name>
<protein>
    <submittedName>
        <fullName evidence="3">Uncharacterized protein</fullName>
    </submittedName>
</protein>
<evidence type="ECO:0000313" key="4">
    <source>
        <dbReference type="Proteomes" id="UP000265631"/>
    </source>
</evidence>
<dbReference type="Proteomes" id="UP000265631">
    <property type="component" value="Unassembled WGS sequence"/>
</dbReference>
<dbReference type="EMBL" id="PXXK01000004">
    <property type="protein sequence ID" value="RFN55610.1"/>
    <property type="molecule type" value="Genomic_DNA"/>
</dbReference>
<keyword evidence="2" id="KW-0812">Transmembrane</keyword>
<dbReference type="OrthoDB" id="5242705at2759"/>
<organism evidence="3 4">
    <name type="scientific">Fusarium flagelliforme</name>
    <dbReference type="NCBI Taxonomy" id="2675880"/>
    <lineage>
        <taxon>Eukaryota</taxon>
        <taxon>Fungi</taxon>
        <taxon>Dikarya</taxon>
        <taxon>Ascomycota</taxon>
        <taxon>Pezizomycotina</taxon>
        <taxon>Sordariomycetes</taxon>
        <taxon>Hypocreomycetidae</taxon>
        <taxon>Hypocreales</taxon>
        <taxon>Nectriaceae</taxon>
        <taxon>Fusarium</taxon>
        <taxon>Fusarium incarnatum-equiseti species complex</taxon>
    </lineage>
</organism>